<protein>
    <recommendedName>
        <fullName evidence="10">Amino acid permease/ SLC12A domain-containing protein</fullName>
    </recommendedName>
</protein>
<evidence type="ECO:0000256" key="3">
    <source>
        <dbReference type="ARBA" id="ARBA00022692"/>
    </source>
</evidence>
<keyword evidence="4 7" id="KW-1133">Transmembrane helix</keyword>
<accession>A0A0C9U7Y9</accession>
<keyword evidence="2" id="KW-0813">Transport</keyword>
<reference evidence="8 9" key="1">
    <citation type="submission" date="2014-06" db="EMBL/GenBank/DDBJ databases">
        <title>Evolutionary Origins and Diversification of the Mycorrhizal Mutualists.</title>
        <authorList>
            <consortium name="DOE Joint Genome Institute"/>
            <consortium name="Mycorrhizal Genomics Consortium"/>
            <person name="Kohler A."/>
            <person name="Kuo A."/>
            <person name="Nagy L.G."/>
            <person name="Floudas D."/>
            <person name="Copeland A."/>
            <person name="Barry K.W."/>
            <person name="Cichocki N."/>
            <person name="Veneault-Fourrey C."/>
            <person name="LaButti K."/>
            <person name="Lindquist E.A."/>
            <person name="Lipzen A."/>
            <person name="Lundell T."/>
            <person name="Morin E."/>
            <person name="Murat C."/>
            <person name="Riley R."/>
            <person name="Ohm R."/>
            <person name="Sun H."/>
            <person name="Tunlid A."/>
            <person name="Henrissat B."/>
            <person name="Grigoriev I.V."/>
            <person name="Hibbett D.S."/>
            <person name="Martin F."/>
        </authorList>
    </citation>
    <scope>NUCLEOTIDE SEQUENCE [LARGE SCALE GENOMIC DNA]</scope>
    <source>
        <strain evidence="8 9">SS14</strain>
    </source>
</reference>
<dbReference type="GO" id="GO:0022857">
    <property type="term" value="F:transmembrane transporter activity"/>
    <property type="evidence" value="ECO:0007669"/>
    <property type="project" value="InterPro"/>
</dbReference>
<feature type="transmembrane region" description="Helical" evidence="7">
    <location>
        <begin position="116"/>
        <end position="136"/>
    </location>
</feature>
<evidence type="ECO:0000256" key="1">
    <source>
        <dbReference type="ARBA" id="ARBA00004141"/>
    </source>
</evidence>
<evidence type="ECO:0000313" key="9">
    <source>
        <dbReference type="Proteomes" id="UP000054279"/>
    </source>
</evidence>
<evidence type="ECO:0000256" key="6">
    <source>
        <dbReference type="SAM" id="MobiDB-lite"/>
    </source>
</evidence>
<dbReference type="GO" id="GO:0016020">
    <property type="term" value="C:membrane"/>
    <property type="evidence" value="ECO:0007669"/>
    <property type="project" value="UniProtKB-SubCell"/>
</dbReference>
<dbReference type="OrthoDB" id="2640179at2759"/>
<keyword evidence="5 7" id="KW-0472">Membrane</keyword>
<dbReference type="Pfam" id="PF13520">
    <property type="entry name" value="AA_permease_2"/>
    <property type="match status" value="1"/>
</dbReference>
<name>A0A0C9U7Y9_SPHS4</name>
<keyword evidence="3 7" id="KW-0812">Transmembrane</keyword>
<dbReference type="EMBL" id="KN837428">
    <property type="protein sequence ID" value="KIJ25202.1"/>
    <property type="molecule type" value="Genomic_DNA"/>
</dbReference>
<dbReference type="HOGENOM" id="CLU_004495_4_1_1"/>
<evidence type="ECO:0000256" key="5">
    <source>
        <dbReference type="ARBA" id="ARBA00023136"/>
    </source>
</evidence>
<dbReference type="PANTHER" id="PTHR45649">
    <property type="entry name" value="AMINO-ACID PERMEASE BAT1"/>
    <property type="match status" value="1"/>
</dbReference>
<evidence type="ECO:0000313" key="8">
    <source>
        <dbReference type="EMBL" id="KIJ25202.1"/>
    </source>
</evidence>
<feature type="transmembrane region" description="Helical" evidence="7">
    <location>
        <begin position="148"/>
        <end position="166"/>
    </location>
</feature>
<sequence length="215" mass="23848">SLGERGALSLWSIIVLVQYMMGTSMLLASSRQTFAFSRDGALPFSKYMYRINSFTKTPVNTVWYSAFLAALLGLLVFAGNSATNALFAYTIPIAARFLYSRDTFVPGPFNLGRGSLPIATISIIFMAFINIIFFFPTSPNPSVAEMNYTIVVWFGTLFLSVVWYYFPVYGGVHWFNGPIRTVDNKEEDTNDGASSAADDEKKGKDSANEQIVQVK</sequence>
<feature type="transmembrane region" description="Helical" evidence="7">
    <location>
        <begin position="62"/>
        <end position="95"/>
    </location>
</feature>
<feature type="region of interest" description="Disordered" evidence="6">
    <location>
        <begin position="183"/>
        <end position="215"/>
    </location>
</feature>
<evidence type="ECO:0000256" key="4">
    <source>
        <dbReference type="ARBA" id="ARBA00022989"/>
    </source>
</evidence>
<comment type="subcellular location">
    <subcellularLocation>
        <location evidence="1">Membrane</location>
        <topology evidence="1">Multi-pass membrane protein</topology>
    </subcellularLocation>
</comment>
<dbReference type="InterPro" id="IPR002293">
    <property type="entry name" value="AA/rel_permease1"/>
</dbReference>
<feature type="non-terminal residue" evidence="8">
    <location>
        <position position="1"/>
    </location>
</feature>
<gene>
    <name evidence="8" type="ORF">M422DRAFT_193763</name>
</gene>
<dbReference type="AlphaFoldDB" id="A0A0C9U7Y9"/>
<feature type="compositionally biased region" description="Basic and acidic residues" evidence="6">
    <location>
        <begin position="198"/>
        <end position="207"/>
    </location>
</feature>
<dbReference type="PANTHER" id="PTHR45649:SF6">
    <property type="entry name" value="GABA-SPECIFIC PERMEASE"/>
    <property type="match status" value="1"/>
</dbReference>
<keyword evidence="9" id="KW-1185">Reference proteome</keyword>
<proteinExistence type="predicted"/>
<dbReference type="Gene3D" id="1.20.1740.10">
    <property type="entry name" value="Amino acid/polyamine transporter I"/>
    <property type="match status" value="1"/>
</dbReference>
<organism evidence="8 9">
    <name type="scientific">Sphaerobolus stellatus (strain SS14)</name>
    <dbReference type="NCBI Taxonomy" id="990650"/>
    <lineage>
        <taxon>Eukaryota</taxon>
        <taxon>Fungi</taxon>
        <taxon>Dikarya</taxon>
        <taxon>Basidiomycota</taxon>
        <taxon>Agaricomycotina</taxon>
        <taxon>Agaricomycetes</taxon>
        <taxon>Phallomycetidae</taxon>
        <taxon>Geastrales</taxon>
        <taxon>Sphaerobolaceae</taxon>
        <taxon>Sphaerobolus</taxon>
    </lineage>
</organism>
<evidence type="ECO:0000256" key="7">
    <source>
        <dbReference type="SAM" id="Phobius"/>
    </source>
</evidence>
<evidence type="ECO:0000256" key="2">
    <source>
        <dbReference type="ARBA" id="ARBA00022448"/>
    </source>
</evidence>
<dbReference type="Proteomes" id="UP000054279">
    <property type="component" value="Unassembled WGS sequence"/>
</dbReference>
<evidence type="ECO:0008006" key="10">
    <source>
        <dbReference type="Google" id="ProtNLM"/>
    </source>
</evidence>